<dbReference type="EMBL" id="FOVG01000001">
    <property type="protein sequence ID" value="SFN14073.1"/>
    <property type="molecule type" value="Genomic_DNA"/>
</dbReference>
<keyword evidence="1" id="KW-0812">Transmembrane</keyword>
<organism evidence="2 3">
    <name type="scientific">Candidatus Pantoea varia</name>
    <dbReference type="NCBI Taxonomy" id="1881036"/>
    <lineage>
        <taxon>Bacteria</taxon>
        <taxon>Pseudomonadati</taxon>
        <taxon>Pseudomonadota</taxon>
        <taxon>Gammaproteobacteria</taxon>
        <taxon>Enterobacterales</taxon>
        <taxon>Erwiniaceae</taxon>
        <taxon>Pantoea</taxon>
    </lineage>
</organism>
<keyword evidence="1" id="KW-0472">Membrane</keyword>
<dbReference type="RefSeq" id="WP_090958933.1">
    <property type="nucleotide sequence ID" value="NZ_FOVG01000001.1"/>
</dbReference>
<keyword evidence="3" id="KW-1185">Reference proteome</keyword>
<dbReference type="OrthoDB" id="6636475at2"/>
<feature type="transmembrane region" description="Helical" evidence="1">
    <location>
        <begin position="6"/>
        <end position="25"/>
    </location>
</feature>
<evidence type="ECO:0000313" key="2">
    <source>
        <dbReference type="EMBL" id="SFN14073.1"/>
    </source>
</evidence>
<dbReference type="Proteomes" id="UP000198968">
    <property type="component" value="Unassembled WGS sequence"/>
</dbReference>
<proteinExistence type="predicted"/>
<dbReference type="AlphaFoldDB" id="A0A1I4WLI0"/>
<protein>
    <submittedName>
        <fullName evidence="2">Uncharacterized protein</fullName>
    </submittedName>
</protein>
<name>A0A1I4WLI0_9GAMM</name>
<evidence type="ECO:0000256" key="1">
    <source>
        <dbReference type="SAM" id="Phobius"/>
    </source>
</evidence>
<accession>A0A1I4WLI0</accession>
<sequence>MNNEMISGLIGAIVGGLFTLWGTLIEGKRQERNNEADSKEKKKNVLIGVKTEITTLLELYQSRMMNHMGEYNGDAPFNLIFPITQNNFSFYESNAFYLSSTNEITLKAIVAFYSSARSLVDSFKYNNLIIEDLIKKNTLYHESQLEIHLQDLRDTIAMATDYGKGLKSIHSDTMIKLDVCICKINEEILELESKPLRTLGYKVSRILAFRR</sequence>
<keyword evidence="1" id="KW-1133">Transmembrane helix</keyword>
<evidence type="ECO:0000313" key="3">
    <source>
        <dbReference type="Proteomes" id="UP000198968"/>
    </source>
</evidence>
<gene>
    <name evidence="2" type="ORF">SAMN05428971_0222</name>
</gene>
<reference evidence="3" key="1">
    <citation type="submission" date="2016-10" db="EMBL/GenBank/DDBJ databases">
        <authorList>
            <person name="Varghese N."/>
            <person name="Submissions S."/>
        </authorList>
    </citation>
    <scope>NUCLEOTIDE SEQUENCE [LARGE SCALE GENOMIC DNA]</scope>
    <source>
        <strain evidence="3">OV426</strain>
    </source>
</reference>